<evidence type="ECO:0000256" key="4">
    <source>
        <dbReference type="ARBA" id="ARBA00023186"/>
    </source>
</evidence>
<dbReference type="GO" id="GO:0044183">
    <property type="term" value="F:protein folding chaperone"/>
    <property type="evidence" value="ECO:0007669"/>
    <property type="project" value="TreeGrafter"/>
</dbReference>
<dbReference type="InterPro" id="IPR016153">
    <property type="entry name" value="Heat_shock_Hsp33_N"/>
</dbReference>
<dbReference type="GO" id="GO:0042026">
    <property type="term" value="P:protein refolding"/>
    <property type="evidence" value="ECO:0007669"/>
    <property type="project" value="TreeGrafter"/>
</dbReference>
<evidence type="ECO:0000256" key="2">
    <source>
        <dbReference type="ARBA" id="ARBA00022833"/>
    </source>
</evidence>
<proteinExistence type="predicted"/>
<dbReference type="InterPro" id="IPR016154">
    <property type="entry name" value="Heat_shock_Hsp33_C"/>
</dbReference>
<keyword evidence="1" id="KW-0963">Cytoplasm</keyword>
<dbReference type="GO" id="GO:0005737">
    <property type="term" value="C:cytoplasm"/>
    <property type="evidence" value="ECO:0007669"/>
    <property type="project" value="InterPro"/>
</dbReference>
<keyword evidence="7" id="KW-1185">Reference proteome</keyword>
<keyword evidence="5" id="KW-0676">Redox-active center</keyword>
<evidence type="ECO:0000313" key="7">
    <source>
        <dbReference type="Proteomes" id="UP000197032"/>
    </source>
</evidence>
<dbReference type="AlphaFoldDB" id="A0A1Z5HVN2"/>
<dbReference type="PANTHER" id="PTHR30111:SF1">
    <property type="entry name" value="33 KDA CHAPERONIN"/>
    <property type="match status" value="1"/>
</dbReference>
<dbReference type="NCBIfam" id="NF001033">
    <property type="entry name" value="PRK00114.1"/>
    <property type="match status" value="1"/>
</dbReference>
<reference evidence="7" key="1">
    <citation type="journal article" date="2017" name="Appl. Environ. Microbiol.">
        <title>Genomic analysis of Calderihabitans maritimus KKC1, a thermophilic hydrogenogenic carboxydotrophic bacterium isolated from marine sediment.</title>
        <authorList>
            <person name="Omae K."/>
            <person name="Yoneda Y."/>
            <person name="Fukuyama Y."/>
            <person name="Yoshida T."/>
            <person name="Sako Y."/>
        </authorList>
    </citation>
    <scope>NUCLEOTIDE SEQUENCE [LARGE SCALE GENOMIC DNA]</scope>
    <source>
        <strain evidence="7">KKC1</strain>
    </source>
</reference>
<evidence type="ECO:0000256" key="1">
    <source>
        <dbReference type="ARBA" id="ARBA00022490"/>
    </source>
</evidence>
<dbReference type="InterPro" id="IPR000397">
    <property type="entry name" value="Heat_shock_Hsp33"/>
</dbReference>
<dbReference type="SUPFAM" id="SSF64397">
    <property type="entry name" value="Hsp33 domain"/>
    <property type="match status" value="1"/>
</dbReference>
<dbReference type="CDD" id="cd00498">
    <property type="entry name" value="Hsp33"/>
    <property type="match status" value="1"/>
</dbReference>
<dbReference type="EMBL" id="BDGJ01000126">
    <property type="protein sequence ID" value="GAW93381.1"/>
    <property type="molecule type" value="Genomic_DNA"/>
</dbReference>
<gene>
    <name evidence="6" type="ORF">KKC1_25150</name>
</gene>
<dbReference type="SUPFAM" id="SSF118352">
    <property type="entry name" value="HSP33 redox switch-like"/>
    <property type="match status" value="1"/>
</dbReference>
<evidence type="ECO:0000313" key="6">
    <source>
        <dbReference type="EMBL" id="GAW93381.1"/>
    </source>
</evidence>
<dbReference type="PANTHER" id="PTHR30111">
    <property type="entry name" value="33 KDA CHAPERONIN"/>
    <property type="match status" value="1"/>
</dbReference>
<protein>
    <submittedName>
        <fullName evidence="6">Hsp33 protein</fullName>
    </submittedName>
</protein>
<keyword evidence="3" id="KW-1015">Disulfide bond</keyword>
<dbReference type="Gene3D" id="3.90.1280.10">
    <property type="entry name" value="HSP33 redox switch-like"/>
    <property type="match status" value="1"/>
</dbReference>
<accession>A0A1Z5HVN2</accession>
<comment type="caution">
    <text evidence="6">The sequence shown here is derived from an EMBL/GenBank/DDBJ whole genome shotgun (WGS) entry which is preliminary data.</text>
</comment>
<keyword evidence="4" id="KW-0143">Chaperone</keyword>
<dbReference type="Pfam" id="PF01430">
    <property type="entry name" value="HSP33"/>
    <property type="match status" value="1"/>
</dbReference>
<name>A0A1Z5HVN2_9FIRM</name>
<keyword evidence="2" id="KW-0862">Zinc</keyword>
<evidence type="ECO:0000256" key="3">
    <source>
        <dbReference type="ARBA" id="ARBA00023157"/>
    </source>
</evidence>
<sequence length="235" mass="25888">MTIRIMGNGPLGAIVVVANAKGEVKGYVQDPTVHLPPRADKKLDVGGAVGNTGMLYVTKDLGLKEPYTGSVQLVSGEIAEDLAYYFYDSEQRPSSVALGVLVEKDHSVRAAGGLIIQLMPGAQEEIIERLEKNLKNLESVSSLIDQGRKPEELLALTLDGFNIKIHQKQAVKFACNCSRERLEEILLSLGHAELKSMLEEQGQAEVRCHFCNRTYHFSRAEIVQLLKELEEKKGS</sequence>
<dbReference type="GO" id="GO:0051082">
    <property type="term" value="F:unfolded protein binding"/>
    <property type="evidence" value="ECO:0007669"/>
    <property type="project" value="InterPro"/>
</dbReference>
<dbReference type="Proteomes" id="UP000197032">
    <property type="component" value="Unassembled WGS sequence"/>
</dbReference>
<evidence type="ECO:0000256" key="5">
    <source>
        <dbReference type="ARBA" id="ARBA00023284"/>
    </source>
</evidence>
<organism evidence="6 7">
    <name type="scientific">Calderihabitans maritimus</name>
    <dbReference type="NCBI Taxonomy" id="1246530"/>
    <lineage>
        <taxon>Bacteria</taxon>
        <taxon>Bacillati</taxon>
        <taxon>Bacillota</taxon>
        <taxon>Clostridia</taxon>
        <taxon>Neomoorellales</taxon>
        <taxon>Calderihabitantaceae</taxon>
        <taxon>Calderihabitans</taxon>
    </lineage>
</organism>
<dbReference type="Gene3D" id="3.55.30.10">
    <property type="entry name" value="Hsp33 domain"/>
    <property type="match status" value="1"/>
</dbReference>